<name>B9P5V8_POPTR</name>
<keyword evidence="2" id="KW-1185">Reference proteome</keyword>
<accession>B9P5V8</accession>
<proteinExistence type="predicted"/>
<organism evidence="1 2">
    <name type="scientific">Populus trichocarpa</name>
    <name type="common">Western balsam poplar</name>
    <name type="synonym">Populus balsamifera subsp. trichocarpa</name>
    <dbReference type="NCBI Taxonomy" id="3694"/>
    <lineage>
        <taxon>Eukaryota</taxon>
        <taxon>Viridiplantae</taxon>
        <taxon>Streptophyta</taxon>
        <taxon>Embryophyta</taxon>
        <taxon>Tracheophyta</taxon>
        <taxon>Spermatophyta</taxon>
        <taxon>Magnoliopsida</taxon>
        <taxon>eudicotyledons</taxon>
        <taxon>Gunneridae</taxon>
        <taxon>Pentapetalae</taxon>
        <taxon>rosids</taxon>
        <taxon>fabids</taxon>
        <taxon>Malpighiales</taxon>
        <taxon>Salicaceae</taxon>
        <taxon>Saliceae</taxon>
        <taxon>Populus</taxon>
    </lineage>
</organism>
<reference evidence="1 2" key="1">
    <citation type="journal article" date="2006" name="Science">
        <title>The genome of black cottonwood, Populus trichocarpa (Torr. &amp; Gray).</title>
        <authorList>
            <person name="Tuskan G.A."/>
            <person name="Difazio S."/>
            <person name="Jansson S."/>
            <person name="Bohlmann J."/>
            <person name="Grigoriev I."/>
            <person name="Hellsten U."/>
            <person name="Putnam N."/>
            <person name="Ralph S."/>
            <person name="Rombauts S."/>
            <person name="Salamov A."/>
            <person name="Schein J."/>
            <person name="Sterck L."/>
            <person name="Aerts A."/>
            <person name="Bhalerao R.R."/>
            <person name="Bhalerao R.P."/>
            <person name="Blaudez D."/>
            <person name="Boerjan W."/>
            <person name="Brun A."/>
            <person name="Brunner A."/>
            <person name="Busov V."/>
            <person name="Campbell M."/>
            <person name="Carlson J."/>
            <person name="Chalot M."/>
            <person name="Chapman J."/>
            <person name="Chen G.L."/>
            <person name="Cooper D."/>
            <person name="Coutinho P.M."/>
            <person name="Couturier J."/>
            <person name="Covert S."/>
            <person name="Cronk Q."/>
            <person name="Cunningham R."/>
            <person name="Davis J."/>
            <person name="Degroeve S."/>
            <person name="Dejardin A."/>
            <person name="Depamphilis C."/>
            <person name="Detter J."/>
            <person name="Dirks B."/>
            <person name="Dubchak I."/>
            <person name="Duplessis S."/>
            <person name="Ehlting J."/>
            <person name="Ellis B."/>
            <person name="Gendler K."/>
            <person name="Goodstein D."/>
            <person name="Gribskov M."/>
            <person name="Grimwood J."/>
            <person name="Groover A."/>
            <person name="Gunter L."/>
            <person name="Hamberger B."/>
            <person name="Heinze B."/>
            <person name="Helariutta Y."/>
            <person name="Henrissat B."/>
            <person name="Holligan D."/>
            <person name="Holt R."/>
            <person name="Huang W."/>
            <person name="Islam-Faridi N."/>
            <person name="Jones S."/>
            <person name="Jones-Rhoades M."/>
            <person name="Jorgensen R."/>
            <person name="Joshi C."/>
            <person name="Kangasjarvi J."/>
            <person name="Karlsson J."/>
            <person name="Kelleher C."/>
            <person name="Kirkpatrick R."/>
            <person name="Kirst M."/>
            <person name="Kohler A."/>
            <person name="Kalluri U."/>
            <person name="Larimer F."/>
            <person name="Leebens-Mack J."/>
            <person name="Leple J.C."/>
            <person name="Locascio P."/>
            <person name="Lou Y."/>
            <person name="Lucas S."/>
            <person name="Martin F."/>
            <person name="Montanini B."/>
            <person name="Napoli C."/>
            <person name="Nelson D.R."/>
            <person name="Nelson C."/>
            <person name="Nieminen K."/>
            <person name="Nilsson O."/>
            <person name="Pereda V."/>
            <person name="Peter G."/>
            <person name="Philippe R."/>
            <person name="Pilate G."/>
            <person name="Poliakov A."/>
            <person name="Razumovskaya J."/>
            <person name="Richardson P."/>
            <person name="Rinaldi C."/>
            <person name="Ritland K."/>
            <person name="Rouze P."/>
            <person name="Ryaboy D."/>
            <person name="Schmutz J."/>
            <person name="Schrader J."/>
            <person name="Segerman B."/>
            <person name="Shin H."/>
            <person name="Siddiqui A."/>
            <person name="Sterky F."/>
            <person name="Terry A."/>
            <person name="Tsai C.J."/>
            <person name="Uberbacher E."/>
            <person name="Unneberg P."/>
            <person name="Vahala J."/>
            <person name="Wall K."/>
            <person name="Wessler S."/>
            <person name="Yang G."/>
            <person name="Yin T."/>
            <person name="Douglas C."/>
            <person name="Marra M."/>
            <person name="Sandberg G."/>
            <person name="Van de Peer Y."/>
            <person name="Rokhsar D."/>
        </authorList>
    </citation>
    <scope>NUCLEOTIDE SEQUENCE [LARGE SCALE GENOMIC DNA]</scope>
    <source>
        <strain evidence="2">cv. Nisqually</strain>
    </source>
</reference>
<sequence>MTKMMERMNSVMGNVCDKLEKVGKQVNVAGTCTQYVRKVGAEPKSNNDSEAERPRWADYQDFEVDVDDIVNGGFKDETIGHREGFQKPRNRRDFMYFDEVLWQKKRRIQKERWYQMERNKEMSVLKKESKSLSRILGEMMQELDLLTTTVNAQQALMGIS</sequence>
<evidence type="ECO:0000313" key="2">
    <source>
        <dbReference type="Proteomes" id="UP000006729"/>
    </source>
</evidence>
<dbReference type="InParanoid" id="B9P5V8"/>
<protein>
    <submittedName>
        <fullName evidence="1">Uncharacterized protein</fullName>
    </submittedName>
</protein>
<dbReference type="AlphaFoldDB" id="B9P5V8"/>
<evidence type="ECO:0000313" key="1">
    <source>
        <dbReference type="EMBL" id="PNT55493.1"/>
    </source>
</evidence>
<dbReference type="Proteomes" id="UP000006729">
    <property type="component" value="Chromosome 1"/>
</dbReference>
<gene>
    <name evidence="1" type="ORF">POPTR_001G195200</name>
</gene>
<dbReference type="HOGENOM" id="CLU_106489_0_0_1"/>
<dbReference type="EMBL" id="CM009290">
    <property type="protein sequence ID" value="PNT55493.1"/>
    <property type="molecule type" value="Genomic_DNA"/>
</dbReference>